<proteinExistence type="predicted"/>
<protein>
    <submittedName>
        <fullName evidence="1">Uncharacterized protein</fullName>
    </submittedName>
</protein>
<accession>A0A2R5F0U4</accession>
<dbReference type="AlphaFoldDB" id="A0A2R5F0U4"/>
<dbReference type="Proteomes" id="UP000245202">
    <property type="component" value="Unassembled WGS sequence"/>
</dbReference>
<sequence length="126" mass="14376">MIQSGTVTSEMLAFIKNQVLTVTDITRSTKLTEILDLYAAKLPSEDVFVVQNSRNKDAQAVIADLEYFQELLMYKEAVEQSIDEVMHQLVLERKDKPAEIDLAHVIADQDLDMERIMKLVDNGDFE</sequence>
<dbReference type="EMBL" id="BDQX01000252">
    <property type="protein sequence ID" value="GBG09743.1"/>
    <property type="molecule type" value="Genomic_DNA"/>
</dbReference>
<keyword evidence="2" id="KW-1185">Reference proteome</keyword>
<gene>
    <name evidence="1" type="ORF">PAT3040_04404</name>
</gene>
<dbReference type="RefSeq" id="WP_146200507.1">
    <property type="nucleotide sequence ID" value="NZ_BDQX01000252.1"/>
</dbReference>
<reference evidence="1 2" key="1">
    <citation type="submission" date="2017-08" db="EMBL/GenBank/DDBJ databases">
        <title>Substantial Increase in Enzyme Production by Combined Drug-Resistance Mutations in Paenibacillus agaridevorans.</title>
        <authorList>
            <person name="Tanaka Y."/>
            <person name="Funane K."/>
            <person name="Hosaka T."/>
            <person name="Shiwa Y."/>
            <person name="Fujita N."/>
            <person name="Miyazaki T."/>
            <person name="Yoshikawa H."/>
            <person name="Murakami K."/>
            <person name="Kasahara K."/>
            <person name="Inaoka T."/>
            <person name="Hiraga Y."/>
            <person name="Ochi K."/>
        </authorList>
    </citation>
    <scope>NUCLEOTIDE SEQUENCE [LARGE SCALE GENOMIC DNA]</scope>
    <source>
        <strain evidence="1 2">T-3040</strain>
    </source>
</reference>
<organism evidence="1 2">
    <name type="scientific">Paenibacillus agaridevorans</name>
    <dbReference type="NCBI Taxonomy" id="171404"/>
    <lineage>
        <taxon>Bacteria</taxon>
        <taxon>Bacillati</taxon>
        <taxon>Bacillota</taxon>
        <taxon>Bacilli</taxon>
        <taxon>Bacillales</taxon>
        <taxon>Paenibacillaceae</taxon>
        <taxon>Paenibacillus</taxon>
    </lineage>
</organism>
<evidence type="ECO:0000313" key="1">
    <source>
        <dbReference type="EMBL" id="GBG09743.1"/>
    </source>
</evidence>
<evidence type="ECO:0000313" key="2">
    <source>
        <dbReference type="Proteomes" id="UP000245202"/>
    </source>
</evidence>
<comment type="caution">
    <text evidence="1">The sequence shown here is derived from an EMBL/GenBank/DDBJ whole genome shotgun (WGS) entry which is preliminary data.</text>
</comment>
<name>A0A2R5F0U4_9BACL</name>